<dbReference type="GO" id="GO:0006082">
    <property type="term" value="P:organic acid metabolic process"/>
    <property type="evidence" value="ECO:0007669"/>
    <property type="project" value="TreeGrafter"/>
</dbReference>
<gene>
    <name evidence="16" type="ORF">CTOB1V02_LOCUS6238</name>
</gene>
<dbReference type="Pfam" id="PF00067">
    <property type="entry name" value="p450"/>
    <property type="match status" value="1"/>
</dbReference>
<organism evidence="16">
    <name type="scientific">Cyprideis torosa</name>
    <dbReference type="NCBI Taxonomy" id="163714"/>
    <lineage>
        <taxon>Eukaryota</taxon>
        <taxon>Metazoa</taxon>
        <taxon>Ecdysozoa</taxon>
        <taxon>Arthropoda</taxon>
        <taxon>Crustacea</taxon>
        <taxon>Oligostraca</taxon>
        <taxon>Ostracoda</taxon>
        <taxon>Podocopa</taxon>
        <taxon>Podocopida</taxon>
        <taxon>Cytherocopina</taxon>
        <taxon>Cytheroidea</taxon>
        <taxon>Cytherideidae</taxon>
        <taxon>Cyprideis</taxon>
    </lineage>
</organism>
<dbReference type="EMBL" id="OB661499">
    <property type="protein sequence ID" value="CAD7228352.1"/>
    <property type="molecule type" value="Genomic_DNA"/>
</dbReference>
<dbReference type="GO" id="GO:0005506">
    <property type="term" value="F:iron ion binding"/>
    <property type="evidence" value="ECO:0007669"/>
    <property type="project" value="InterPro"/>
</dbReference>
<evidence type="ECO:0000256" key="14">
    <source>
        <dbReference type="PIRSR" id="PIRSR602401-1"/>
    </source>
</evidence>
<accession>A0A7R8WB45</accession>
<evidence type="ECO:0000256" key="11">
    <source>
        <dbReference type="ARBA" id="ARBA00023004"/>
    </source>
</evidence>
<dbReference type="PRINTS" id="PR00463">
    <property type="entry name" value="EP450I"/>
</dbReference>
<dbReference type="OrthoDB" id="6507093at2759"/>
<dbReference type="PRINTS" id="PR00385">
    <property type="entry name" value="P450"/>
</dbReference>
<evidence type="ECO:0000256" key="4">
    <source>
        <dbReference type="ARBA" id="ARBA00004406"/>
    </source>
</evidence>
<dbReference type="GO" id="GO:0005789">
    <property type="term" value="C:endoplasmic reticulum membrane"/>
    <property type="evidence" value="ECO:0007669"/>
    <property type="project" value="UniProtKB-SubCell"/>
</dbReference>
<dbReference type="FunFam" id="1.10.630.10:FF:000238">
    <property type="entry name" value="Cytochrome P450 2A6"/>
    <property type="match status" value="1"/>
</dbReference>
<dbReference type="PROSITE" id="PS00086">
    <property type="entry name" value="CYTOCHROME_P450"/>
    <property type="match status" value="1"/>
</dbReference>
<keyword evidence="7 14" id="KW-0479">Metal-binding</keyword>
<dbReference type="SUPFAM" id="SSF48264">
    <property type="entry name" value="Cytochrome P450"/>
    <property type="match status" value="1"/>
</dbReference>
<dbReference type="GO" id="GO:0006805">
    <property type="term" value="P:xenobiotic metabolic process"/>
    <property type="evidence" value="ECO:0007669"/>
    <property type="project" value="TreeGrafter"/>
</dbReference>
<evidence type="ECO:0000256" key="13">
    <source>
        <dbReference type="ARBA" id="ARBA00023136"/>
    </source>
</evidence>
<evidence type="ECO:0000256" key="8">
    <source>
        <dbReference type="ARBA" id="ARBA00022824"/>
    </source>
</evidence>
<evidence type="ECO:0000256" key="15">
    <source>
        <dbReference type="RuleBase" id="RU000461"/>
    </source>
</evidence>
<comment type="function">
    <text evidence="2">May be involved in the metabolism of insect hormones and in the breakdown of synthetic insecticides.</text>
</comment>
<evidence type="ECO:0000256" key="12">
    <source>
        <dbReference type="ARBA" id="ARBA00023033"/>
    </source>
</evidence>
<comment type="similarity">
    <text evidence="5 15">Belongs to the cytochrome P450 family.</text>
</comment>
<dbReference type="GO" id="GO:0020037">
    <property type="term" value="F:heme binding"/>
    <property type="evidence" value="ECO:0007669"/>
    <property type="project" value="InterPro"/>
</dbReference>
<evidence type="ECO:0000256" key="7">
    <source>
        <dbReference type="ARBA" id="ARBA00022723"/>
    </source>
</evidence>
<evidence type="ECO:0000256" key="1">
    <source>
        <dbReference type="ARBA" id="ARBA00001971"/>
    </source>
</evidence>
<dbReference type="InterPro" id="IPR050182">
    <property type="entry name" value="Cytochrome_P450_fam2"/>
</dbReference>
<reference evidence="16" key="1">
    <citation type="submission" date="2020-11" db="EMBL/GenBank/DDBJ databases">
        <authorList>
            <person name="Tran Van P."/>
        </authorList>
    </citation>
    <scope>NUCLEOTIDE SEQUENCE</scope>
</reference>
<keyword evidence="8" id="KW-0256">Endoplasmic reticulum</keyword>
<dbReference type="PANTHER" id="PTHR24300">
    <property type="entry name" value="CYTOCHROME P450 508A4-RELATED"/>
    <property type="match status" value="1"/>
</dbReference>
<dbReference type="InterPro" id="IPR001128">
    <property type="entry name" value="Cyt_P450"/>
</dbReference>
<keyword evidence="11 14" id="KW-0408">Iron</keyword>
<evidence type="ECO:0000256" key="6">
    <source>
        <dbReference type="ARBA" id="ARBA00022617"/>
    </source>
</evidence>
<dbReference type="Gene3D" id="1.10.630.10">
    <property type="entry name" value="Cytochrome P450"/>
    <property type="match status" value="1"/>
</dbReference>
<evidence type="ECO:0000256" key="5">
    <source>
        <dbReference type="ARBA" id="ARBA00010617"/>
    </source>
</evidence>
<feature type="binding site" description="axial binding residue" evidence="14">
    <location>
        <position position="436"/>
    </location>
    <ligand>
        <name>heme</name>
        <dbReference type="ChEBI" id="CHEBI:30413"/>
    </ligand>
    <ligandPart>
        <name>Fe</name>
        <dbReference type="ChEBI" id="CHEBI:18248"/>
    </ligandPart>
</feature>
<evidence type="ECO:0000256" key="9">
    <source>
        <dbReference type="ARBA" id="ARBA00022848"/>
    </source>
</evidence>
<evidence type="ECO:0000256" key="10">
    <source>
        <dbReference type="ARBA" id="ARBA00023002"/>
    </source>
</evidence>
<evidence type="ECO:0000256" key="3">
    <source>
        <dbReference type="ARBA" id="ARBA00004174"/>
    </source>
</evidence>
<comment type="cofactor">
    <cofactor evidence="1 14">
        <name>heme</name>
        <dbReference type="ChEBI" id="CHEBI:30413"/>
    </cofactor>
</comment>
<protein>
    <submittedName>
        <fullName evidence="16">Uncharacterized protein</fullName>
    </submittedName>
</protein>
<dbReference type="InterPro" id="IPR017972">
    <property type="entry name" value="Cyt_P450_CS"/>
</dbReference>
<dbReference type="GO" id="GO:0016712">
    <property type="term" value="F:oxidoreductase activity, acting on paired donors, with incorporation or reduction of molecular oxygen, reduced flavin or flavoprotein as one donor, and incorporation of one atom of oxygen"/>
    <property type="evidence" value="ECO:0007669"/>
    <property type="project" value="TreeGrafter"/>
</dbReference>
<dbReference type="AlphaFoldDB" id="A0A7R8WB45"/>
<evidence type="ECO:0000313" key="16">
    <source>
        <dbReference type="EMBL" id="CAD7228352.1"/>
    </source>
</evidence>
<comment type="subcellular location">
    <subcellularLocation>
        <location evidence="4">Endoplasmic reticulum membrane</location>
        <topology evidence="4">Peripheral membrane protein</topology>
    </subcellularLocation>
    <subcellularLocation>
        <location evidence="3">Microsome membrane</location>
        <topology evidence="3">Peripheral membrane protein</topology>
    </subcellularLocation>
</comment>
<proteinExistence type="inferred from homology"/>
<dbReference type="InterPro" id="IPR036396">
    <property type="entry name" value="Cyt_P450_sf"/>
</dbReference>
<dbReference type="GO" id="GO:0008395">
    <property type="term" value="F:steroid hydroxylase activity"/>
    <property type="evidence" value="ECO:0007669"/>
    <property type="project" value="TreeGrafter"/>
</dbReference>
<evidence type="ECO:0000256" key="2">
    <source>
        <dbReference type="ARBA" id="ARBA00003690"/>
    </source>
</evidence>
<keyword evidence="13" id="KW-0472">Membrane</keyword>
<name>A0A7R8WB45_9CRUS</name>
<keyword evidence="9" id="KW-0492">Microsome</keyword>
<dbReference type="PANTHER" id="PTHR24300:SF403">
    <property type="entry name" value="CYTOCHROME P450 306A1"/>
    <property type="match status" value="1"/>
</dbReference>
<keyword evidence="12 15" id="KW-0503">Monooxygenase</keyword>
<keyword evidence="10 15" id="KW-0560">Oxidoreductase</keyword>
<dbReference type="InterPro" id="IPR002401">
    <property type="entry name" value="Cyt_P450_E_grp-I"/>
</dbReference>
<keyword evidence="6 14" id="KW-0349">Heme</keyword>
<sequence>MLLGVLLIGLTALVLTYYIREWWTKWRRLPPGPFGLPFFGYIHKLSPKRPFDTFNELGQTYGPLCTITVMGFTEVIINDYDMLREIFGMKESTGKPDTDFQRFHTDDSFENVGLLTSWGKVWSDNRRFSLKTLRNLGFGKTSTQDMVMESVHYVEEVFAKNLGVPFDVVPPINLGVFSTIRRFVAGESAIEKYDPFLDNFLKAFNATAKLQTQSSPINFFHPGFSRFYPELKLARSRLQKLLREFCGFVQDHKTTRDRNFHRDYTDAYLHEIEDNPLVDKDTMTERILHFNIRHLFVAGFDTITTTLRWALFFLVSHPEIQAKLQEELDQFQGERDRVDYEDANQLPYLGAFILETLRLGTSVPISAHIALKDVDYKGYHIPRGTWLVSNLYGLHLNPKYFPNPDVFDPSRHLSADGQVIQNQKGFVPFSIGQRKCLGETLAKMELFLYLGNLLRRFTFKAPPEVSLQSHLEAGIAGVTFPPPAHLLVIEERKGRTSKTGG</sequence>